<feature type="compositionally biased region" description="Basic residues" evidence="1">
    <location>
        <begin position="422"/>
        <end position="432"/>
    </location>
</feature>
<protein>
    <submittedName>
        <fullName evidence="2">Uncharacterized protein</fullName>
    </submittedName>
</protein>
<evidence type="ECO:0000256" key="1">
    <source>
        <dbReference type="SAM" id="MobiDB-lite"/>
    </source>
</evidence>
<name>A0A1J5R7Y6_9ZZZZ</name>
<sequence>MRIIEIPAGSRFIAAWELGRRIGELLHPTPDTPPLLVSLQKKVPEAEPGHFLIEELSDADLLYLRAVWKDIDIPNALNMTREQWALCKTAFHSAPDRPAWELVAGFRDYANEARSEQFRIANKHVQAMNALISSGALRAYDAELAPVQKVDGWGAQLRVEDARAYLAELGIELRESDGRRGALGLIAAMDQSLTQQAVEALAAGYPTSEGPYRRTLPAGKRFFTIPEAAGETASAVYPEQADDRASAKVSGFLYFEATDAGRKVHLTEEEARELEAIWHAASLPPAVFPMEQWTAEAYSLALRNSERGRNWVLCPALRSRLKDASVLWAATRRDHEKLLRQAVAAGQITLLHPATKTPIGAGAAGDAALIRRDDLVKFAASLPEPVELVDPLEMQQTEIAADRAAMPQITPDPTAVSGAGKHLTRNSHHRYRQREQEEEIMRVLSELGFDPTNLPKRQGGAAGPKSAARKRLSYTKSIFDKAWERLRASGAIAGGDG</sequence>
<accession>A0A1J5R7Y6</accession>
<feature type="region of interest" description="Disordered" evidence="1">
    <location>
        <begin position="449"/>
        <end position="469"/>
    </location>
</feature>
<reference evidence="2" key="1">
    <citation type="submission" date="2016-10" db="EMBL/GenBank/DDBJ databases">
        <title>Sequence of Gallionella enrichment culture.</title>
        <authorList>
            <person name="Poehlein A."/>
            <person name="Muehling M."/>
            <person name="Daniel R."/>
        </authorList>
    </citation>
    <scope>NUCLEOTIDE SEQUENCE</scope>
</reference>
<gene>
    <name evidence="2" type="ORF">GALL_259630</name>
</gene>
<evidence type="ECO:0000313" key="2">
    <source>
        <dbReference type="EMBL" id="OIQ92126.1"/>
    </source>
</evidence>
<organism evidence="2">
    <name type="scientific">mine drainage metagenome</name>
    <dbReference type="NCBI Taxonomy" id="410659"/>
    <lineage>
        <taxon>unclassified sequences</taxon>
        <taxon>metagenomes</taxon>
        <taxon>ecological metagenomes</taxon>
    </lineage>
</organism>
<feature type="region of interest" description="Disordered" evidence="1">
    <location>
        <begin position="414"/>
        <end position="436"/>
    </location>
</feature>
<comment type="caution">
    <text evidence="2">The sequence shown here is derived from an EMBL/GenBank/DDBJ whole genome shotgun (WGS) entry which is preliminary data.</text>
</comment>
<proteinExistence type="predicted"/>
<dbReference type="EMBL" id="MLJW01000240">
    <property type="protein sequence ID" value="OIQ92126.1"/>
    <property type="molecule type" value="Genomic_DNA"/>
</dbReference>
<dbReference type="AlphaFoldDB" id="A0A1J5R7Y6"/>